<dbReference type="Proteomes" id="UP000198981">
    <property type="component" value="Unassembled WGS sequence"/>
</dbReference>
<organism evidence="1 2">
    <name type="scientific">Klenkia marina</name>
    <dbReference type="NCBI Taxonomy" id="1960309"/>
    <lineage>
        <taxon>Bacteria</taxon>
        <taxon>Bacillati</taxon>
        <taxon>Actinomycetota</taxon>
        <taxon>Actinomycetes</taxon>
        <taxon>Geodermatophilales</taxon>
        <taxon>Geodermatophilaceae</taxon>
        <taxon>Klenkia</taxon>
    </lineage>
</organism>
<name>A0A1G4Z6G7_9ACTN</name>
<evidence type="ECO:0000313" key="2">
    <source>
        <dbReference type="Proteomes" id="UP000198981"/>
    </source>
</evidence>
<dbReference type="EMBL" id="FMUH01000012">
    <property type="protein sequence ID" value="SCX61252.1"/>
    <property type="molecule type" value="Genomic_DNA"/>
</dbReference>
<sequence length="86" mass="8635">LEFAPTFAGHAEGVGDAVLISQTSGQTATITGNADGRYFGVAGYGSSGSGGLVNTTDPYSGTVPWPRGTNVIVEVTATGGWTLDVQ</sequence>
<protein>
    <submittedName>
        <fullName evidence="1">Uncharacterized protein</fullName>
    </submittedName>
</protein>
<gene>
    <name evidence="1" type="ORF">SAMN03159343_0068</name>
</gene>
<evidence type="ECO:0000313" key="1">
    <source>
        <dbReference type="EMBL" id="SCX61252.1"/>
    </source>
</evidence>
<dbReference type="AlphaFoldDB" id="A0A1G4Z6G7"/>
<feature type="non-terminal residue" evidence="1">
    <location>
        <position position="1"/>
    </location>
</feature>
<proteinExistence type="predicted"/>
<dbReference type="RefSeq" id="WP_207798646.1">
    <property type="nucleotide sequence ID" value="NZ_FMUH01000012.1"/>
</dbReference>
<reference evidence="2" key="1">
    <citation type="submission" date="2016-10" db="EMBL/GenBank/DDBJ databases">
        <authorList>
            <person name="Varghese N."/>
            <person name="Submissions S."/>
        </authorList>
    </citation>
    <scope>NUCLEOTIDE SEQUENCE [LARGE SCALE GENOMIC DNA]</scope>
    <source>
        <strain evidence="2">DSM 45722</strain>
    </source>
</reference>
<accession>A0A1G4Z6G7</accession>
<keyword evidence="2" id="KW-1185">Reference proteome</keyword>